<comment type="caution">
    <text evidence="8">The sequence shown here is derived from an EMBL/GenBank/DDBJ whole genome shotgun (WGS) entry which is preliminary data.</text>
</comment>
<evidence type="ECO:0000256" key="5">
    <source>
        <dbReference type="ARBA" id="ARBA00022833"/>
    </source>
</evidence>
<dbReference type="EMBL" id="RDQH01000330">
    <property type="protein sequence ID" value="RXI01361.1"/>
    <property type="molecule type" value="Genomic_DNA"/>
</dbReference>
<dbReference type="AlphaFoldDB" id="A0A498K189"/>
<dbReference type="SUPFAM" id="SSF57850">
    <property type="entry name" value="RING/U-box"/>
    <property type="match status" value="1"/>
</dbReference>
<dbReference type="STRING" id="3750.A0A498K189"/>
<dbReference type="GO" id="GO:0008270">
    <property type="term" value="F:zinc ion binding"/>
    <property type="evidence" value="ECO:0007669"/>
    <property type="project" value="UniProtKB-KW"/>
</dbReference>
<evidence type="ECO:0000256" key="1">
    <source>
        <dbReference type="ARBA" id="ARBA00000900"/>
    </source>
</evidence>
<dbReference type="GO" id="GO:0005737">
    <property type="term" value="C:cytoplasm"/>
    <property type="evidence" value="ECO:0007669"/>
    <property type="project" value="TreeGrafter"/>
</dbReference>
<dbReference type="GO" id="GO:0061630">
    <property type="term" value="F:ubiquitin protein ligase activity"/>
    <property type="evidence" value="ECO:0007669"/>
    <property type="project" value="UniProtKB-EC"/>
</dbReference>
<protein>
    <recommendedName>
        <fullName evidence="2">RING-type E3 ubiquitin transferase</fullName>
        <ecNumber evidence="2">2.3.2.27</ecNumber>
    </recommendedName>
</protein>
<evidence type="ECO:0000256" key="6">
    <source>
        <dbReference type="PROSITE-ProRule" id="PRU00175"/>
    </source>
</evidence>
<evidence type="ECO:0000256" key="2">
    <source>
        <dbReference type="ARBA" id="ARBA00012483"/>
    </source>
</evidence>
<dbReference type="OrthoDB" id="21204at2759"/>
<dbReference type="GO" id="GO:0016567">
    <property type="term" value="P:protein ubiquitination"/>
    <property type="evidence" value="ECO:0007669"/>
    <property type="project" value="TreeGrafter"/>
</dbReference>
<dbReference type="Pfam" id="PF13639">
    <property type="entry name" value="zf-RING_2"/>
    <property type="match status" value="1"/>
</dbReference>
<dbReference type="SMART" id="SM00184">
    <property type="entry name" value="RING"/>
    <property type="match status" value="1"/>
</dbReference>
<organism evidence="8 9">
    <name type="scientific">Malus domestica</name>
    <name type="common">Apple</name>
    <name type="synonym">Pyrus malus</name>
    <dbReference type="NCBI Taxonomy" id="3750"/>
    <lineage>
        <taxon>Eukaryota</taxon>
        <taxon>Viridiplantae</taxon>
        <taxon>Streptophyta</taxon>
        <taxon>Embryophyta</taxon>
        <taxon>Tracheophyta</taxon>
        <taxon>Spermatophyta</taxon>
        <taxon>Magnoliopsida</taxon>
        <taxon>eudicotyledons</taxon>
        <taxon>Gunneridae</taxon>
        <taxon>Pentapetalae</taxon>
        <taxon>rosids</taxon>
        <taxon>fabids</taxon>
        <taxon>Rosales</taxon>
        <taxon>Rosaceae</taxon>
        <taxon>Amygdaloideae</taxon>
        <taxon>Maleae</taxon>
        <taxon>Malus</taxon>
    </lineage>
</organism>
<dbReference type="Proteomes" id="UP000290289">
    <property type="component" value="Chromosome 4"/>
</dbReference>
<keyword evidence="3" id="KW-0479">Metal-binding</keyword>
<dbReference type="Gene3D" id="3.30.40.10">
    <property type="entry name" value="Zinc/RING finger domain, C3HC4 (zinc finger)"/>
    <property type="match status" value="1"/>
</dbReference>
<evidence type="ECO:0000313" key="9">
    <source>
        <dbReference type="Proteomes" id="UP000290289"/>
    </source>
</evidence>
<evidence type="ECO:0000256" key="3">
    <source>
        <dbReference type="ARBA" id="ARBA00022723"/>
    </source>
</evidence>
<keyword evidence="9" id="KW-1185">Reference proteome</keyword>
<proteinExistence type="predicted"/>
<keyword evidence="5" id="KW-0862">Zinc</keyword>
<gene>
    <name evidence="8" type="ORF">DVH24_001595</name>
</gene>
<evidence type="ECO:0000256" key="4">
    <source>
        <dbReference type="ARBA" id="ARBA00022771"/>
    </source>
</evidence>
<dbReference type="CDD" id="cd16454">
    <property type="entry name" value="RING-H2_PA-TM-RING"/>
    <property type="match status" value="1"/>
</dbReference>
<dbReference type="PANTHER" id="PTHR15710">
    <property type="entry name" value="E3 UBIQUITIN-PROTEIN LIGASE PRAJA"/>
    <property type="match status" value="1"/>
</dbReference>
<keyword evidence="4 6" id="KW-0863">Zinc-finger</keyword>
<accession>A0A498K189</accession>
<reference evidence="8 9" key="1">
    <citation type="submission" date="2018-10" db="EMBL/GenBank/DDBJ databases">
        <title>A high-quality apple genome assembly.</title>
        <authorList>
            <person name="Hu J."/>
        </authorList>
    </citation>
    <scope>NUCLEOTIDE SEQUENCE [LARGE SCALE GENOMIC DNA]</scope>
    <source>
        <strain evidence="9">cv. HFTH1</strain>
        <tissue evidence="8">Young leaf</tissue>
    </source>
</reference>
<dbReference type="InterPro" id="IPR013083">
    <property type="entry name" value="Znf_RING/FYVE/PHD"/>
</dbReference>
<sequence length="274" mass="30747">MEETTAATATIMAALATLTPPQLSDLTRTILSHTHHHHRRLSSLLSSPILFSLTLHRLNCLPLAHKTLLIANHLLSSLHHLTLHFQPYTNLPPRQARQRDLDAVLLLLLLCEVHQHNPQALEAPNVKWREILSDLYSDNMLTVSGIGVYNGSALVSYIEVLTRCLRFVSVMGFCCGGKAGREVAASPAVVVSLPSVVVSGGGSECVICKEEMREHRDVCELPCRHLFHWMCILRWLRKRNTCPCCRFTLPTDDVFGEIQRLWEILVKIGEKELA</sequence>
<dbReference type="PROSITE" id="PS50089">
    <property type="entry name" value="ZF_RING_2"/>
    <property type="match status" value="1"/>
</dbReference>
<evidence type="ECO:0000259" key="7">
    <source>
        <dbReference type="PROSITE" id="PS50089"/>
    </source>
</evidence>
<dbReference type="SMR" id="A0A498K189"/>
<feature type="domain" description="RING-type" evidence="7">
    <location>
        <begin position="205"/>
        <end position="246"/>
    </location>
</feature>
<dbReference type="InterPro" id="IPR001841">
    <property type="entry name" value="Znf_RING"/>
</dbReference>
<dbReference type="EC" id="2.3.2.27" evidence="2"/>
<name>A0A498K189_MALDO</name>
<evidence type="ECO:0000313" key="8">
    <source>
        <dbReference type="EMBL" id="RXI01361.1"/>
    </source>
</evidence>
<dbReference type="PANTHER" id="PTHR15710:SF67">
    <property type="entry name" value="E3 UBIQUITIN-PROTEIN LIGASE SGR9, AMYLOPLASTIC"/>
    <property type="match status" value="1"/>
</dbReference>
<comment type="catalytic activity">
    <reaction evidence="1">
        <text>S-ubiquitinyl-[E2 ubiquitin-conjugating enzyme]-L-cysteine + [acceptor protein]-L-lysine = [E2 ubiquitin-conjugating enzyme]-L-cysteine + N(6)-ubiquitinyl-[acceptor protein]-L-lysine.</text>
        <dbReference type="EC" id="2.3.2.27"/>
    </reaction>
</comment>